<keyword evidence="2" id="KW-0472">Membrane</keyword>
<dbReference type="EMBL" id="LQRI01000229">
    <property type="protein sequence ID" value="KXT79306.1"/>
    <property type="molecule type" value="Genomic_DNA"/>
</dbReference>
<evidence type="ECO:0000313" key="5">
    <source>
        <dbReference type="Proteomes" id="UP000070497"/>
    </source>
</evidence>
<dbReference type="Pfam" id="PF05738">
    <property type="entry name" value="Cna_B"/>
    <property type="match status" value="1"/>
</dbReference>
<feature type="domain" description="CNA-B" evidence="3">
    <location>
        <begin position="1311"/>
        <end position="1401"/>
    </location>
</feature>
<feature type="transmembrane region" description="Helical" evidence="2">
    <location>
        <begin position="1434"/>
        <end position="1457"/>
    </location>
</feature>
<dbReference type="InterPro" id="IPR008966">
    <property type="entry name" value="Adhesion_dom_sf"/>
</dbReference>
<feature type="compositionally biased region" description="Basic and acidic residues" evidence="1">
    <location>
        <begin position="69"/>
        <end position="84"/>
    </location>
</feature>
<dbReference type="SUPFAM" id="SSF49401">
    <property type="entry name" value="Bacterial adhesins"/>
    <property type="match status" value="1"/>
</dbReference>
<gene>
    <name evidence="4" type="ORF">SORDD14_01864</name>
</gene>
<evidence type="ECO:0000256" key="1">
    <source>
        <dbReference type="SAM" id="MobiDB-lite"/>
    </source>
</evidence>
<dbReference type="CDD" id="cd00222">
    <property type="entry name" value="CollagenBindB"/>
    <property type="match status" value="1"/>
</dbReference>
<feature type="compositionally biased region" description="Low complexity" evidence="1">
    <location>
        <begin position="93"/>
        <end position="102"/>
    </location>
</feature>
<dbReference type="RefSeq" id="WP_061420446.1">
    <property type="nucleotide sequence ID" value="NZ_KQ969341.1"/>
</dbReference>
<accession>A0A139NTE9</accession>
<dbReference type="InterPro" id="IPR013783">
    <property type="entry name" value="Ig-like_fold"/>
</dbReference>
<proteinExistence type="predicted"/>
<protein>
    <recommendedName>
        <fullName evidence="3">CNA-B domain-containing protein</fullName>
    </recommendedName>
</protein>
<dbReference type="Proteomes" id="UP000070497">
    <property type="component" value="Unassembled WGS sequence"/>
</dbReference>
<dbReference type="PATRIC" id="fig|1303.77.peg.2069"/>
<name>A0A139NTE9_STROR</name>
<feature type="region of interest" description="Disordered" evidence="1">
    <location>
        <begin position="60"/>
        <end position="111"/>
    </location>
</feature>
<dbReference type="Gene3D" id="2.60.40.1140">
    <property type="entry name" value="Collagen-binding surface protein Cna, B-type domain"/>
    <property type="match status" value="1"/>
</dbReference>
<keyword evidence="2" id="KW-1133">Transmembrane helix</keyword>
<organism evidence="4 5">
    <name type="scientific">Streptococcus oralis</name>
    <dbReference type="NCBI Taxonomy" id="1303"/>
    <lineage>
        <taxon>Bacteria</taxon>
        <taxon>Bacillati</taxon>
        <taxon>Bacillota</taxon>
        <taxon>Bacilli</taxon>
        <taxon>Lactobacillales</taxon>
        <taxon>Streptococcaceae</taxon>
        <taxon>Streptococcus</taxon>
    </lineage>
</organism>
<dbReference type="InterPro" id="IPR008454">
    <property type="entry name" value="Collagen-bd_Cna-like_B-typ_dom"/>
</dbReference>
<sequence length="1461" mass="162268">MKTVFEKMASRIRQRMRESLWARISMVLSVVVVFCTTYVLILPALTLTSDSSSSIIQTEDTVTAVTSDSSKEGTEATQQDKKQEPQASESTPSASKTLSSDSHSSKAGSQKAETENVIVKVDYEADTFSESVTLRVKHVTDTTALDAKLSDILKDRNRILTSSYTYDISFVNNQGKEVEPSKEVKVSLAFKDAVEASTIQEGWKLYHFKNNDVNQVEDLTDSHTTNIQETDKAVSVVEFMSDTFSQYTIAGTSYEDFSTYITSGNYKGKPVEYISGNTRTLTSELDLKYSIPKSQLAQKKSYAIPLPADTTWSNVNENQDYTGKDGNRDAFKYRFVQYNGKKYIVINFLDSYVNQAHESVSGDLTYTATVGQTHRKENGTYEIPFTDKITITVPSDKIDKKEEPQQSDHDVQSQKFGAVTYNGDEAYLDYTVTVWSEKGTKGQVKINDYLDAKGLTIGELQDLTIKKAGYQYWGGTETDQVGEQPLSVQPVKSGASFELTLPKLEAKQKYTIKYRYKVTDIPAGKAMSVSNGVDVETPDIPKKHSDSYLSIFRNKIGKTGQYDEKSNKIKWTITVNENRNDIAGAELKDEMIAKSSDVAITPSNGATKTNTGYKFSATDGGKNTNKYVITYTTDAGEKSNSWAGSAKSISNTATITDNGQDSSTTATVPGGNGNTGGLEKSFVEMKPTGDSDVKELTWKSIIKVPGDKKIPKNAEFEDLLKGPNYTNSGEHYFTKAQLDAVYQTLITALGGADKFEFSVWESNNSTWQYTPYNQADSNKTYSQFKFKLLKDYTGSDISFDYQSTINKSKATQFSNTINGGGFNKEANYKYEENSKVFKLDGNNLVWDGKENEYDSKDTEHTIQQNGLISWVIKVKLSDDTQSVTLTDTPPAGLTLSKFSYGASTYGINASDFSISDGKITWSNQWYRPYGDNLDVTGTVDASGVINVTFTAKNGKKLKELLQNTGTLYAKFEFKTDAKPFDDSITKNYKNKVSAKIDGKPAGEDDHTQKITVEPGRKISKGGTWSNDNREVSYKLDINPEAQDLAAGKSSYTLVDTLEYREDLLTNVSYDLKQESVKLYDSNHQEIDKSEWSWTVKKVKDATGVHRSIITLQVPNHKKLHLEYSYAVSSDIAENDTKNLTVKNTAEINGLKTGQTETTTHYNWHKTSTSATANTLKSFKITKVDTTNFATALADATFEIRENVTDKKVATYKTSSDGTFYITKSNKEAREKEGELLEDKLYYAVEVKAPSGYELPANPKRYYFYFSNTATLPSNIGSLVIGTQEVTNLAKQSRQEYVENTKTPPTPQTTSITVEKKWKNADGSEAQRVSGKITVSLYRVSNIESVPVKITEKEISYDGSKWQTIFENLPTTGKNGETFTYYVEESRVTGYTASYSNGTRVSETATDMAISKGTITITNKAQKTYQLPETGGEGIATIMLVGASLVMLSVFAVGFKVYRQIR</sequence>
<feature type="region of interest" description="Disordered" evidence="1">
    <location>
        <begin position="653"/>
        <end position="679"/>
    </location>
</feature>
<evidence type="ECO:0000313" key="4">
    <source>
        <dbReference type="EMBL" id="KXT79306.1"/>
    </source>
</evidence>
<feature type="compositionally biased region" description="Polar residues" evidence="1">
    <location>
        <begin position="653"/>
        <end position="667"/>
    </location>
</feature>
<dbReference type="Gene3D" id="2.60.40.740">
    <property type="match status" value="1"/>
</dbReference>
<keyword evidence="2" id="KW-0812">Transmembrane</keyword>
<dbReference type="Gene3D" id="2.60.40.10">
    <property type="entry name" value="Immunoglobulins"/>
    <property type="match status" value="1"/>
</dbReference>
<evidence type="ECO:0000259" key="3">
    <source>
        <dbReference type="Pfam" id="PF05738"/>
    </source>
</evidence>
<comment type="caution">
    <text evidence="4">The sequence shown here is derived from an EMBL/GenBank/DDBJ whole genome shotgun (WGS) entry which is preliminary data.</text>
</comment>
<feature type="transmembrane region" description="Helical" evidence="2">
    <location>
        <begin position="20"/>
        <end position="45"/>
    </location>
</feature>
<evidence type="ECO:0000256" key="2">
    <source>
        <dbReference type="SAM" id="Phobius"/>
    </source>
</evidence>
<reference evidence="4 5" key="1">
    <citation type="submission" date="2016-01" db="EMBL/GenBank/DDBJ databases">
        <title>Highly variable Streptococcus oralis are common among viridans streptococci isolated from primates.</title>
        <authorList>
            <person name="Denapaite D."/>
            <person name="Rieger M."/>
            <person name="Koendgen S."/>
            <person name="Brueckner R."/>
            <person name="Ochigava I."/>
            <person name="Kappeler P."/>
            <person name="Maetz-Rensing K."/>
            <person name="Leendertz F."/>
            <person name="Hakenbeck R."/>
        </authorList>
    </citation>
    <scope>NUCLEOTIDE SEQUENCE [LARGE SCALE GENOMIC DNA]</scope>
    <source>
        <strain evidence="4 5">DD14</strain>
    </source>
</reference>
<dbReference type="SUPFAM" id="SSF49478">
    <property type="entry name" value="Cna protein B-type domain"/>
    <property type="match status" value="1"/>
</dbReference>